<name>A0ABP6CAA8_9ACTN</name>
<proteinExistence type="predicted"/>
<dbReference type="Proteomes" id="UP001501447">
    <property type="component" value="Unassembled WGS sequence"/>
</dbReference>
<accession>A0ABP6CAA8</accession>
<dbReference type="InterPro" id="IPR046036">
    <property type="entry name" value="DUF5994"/>
</dbReference>
<dbReference type="Pfam" id="PF19457">
    <property type="entry name" value="DUF5994"/>
    <property type="match status" value="1"/>
</dbReference>
<reference evidence="3" key="1">
    <citation type="journal article" date="2019" name="Int. J. Syst. Evol. Microbiol.">
        <title>The Global Catalogue of Microorganisms (GCM) 10K type strain sequencing project: providing services to taxonomists for standard genome sequencing and annotation.</title>
        <authorList>
            <consortium name="The Broad Institute Genomics Platform"/>
            <consortium name="The Broad Institute Genome Sequencing Center for Infectious Disease"/>
            <person name="Wu L."/>
            <person name="Ma J."/>
        </authorList>
    </citation>
    <scope>NUCLEOTIDE SEQUENCE [LARGE SCALE GENOMIC DNA]</scope>
    <source>
        <strain evidence="3">JCM 16373</strain>
    </source>
</reference>
<evidence type="ECO:0000313" key="2">
    <source>
        <dbReference type="EMBL" id="GAA2604958.1"/>
    </source>
</evidence>
<comment type="caution">
    <text evidence="2">The sequence shown here is derived from an EMBL/GenBank/DDBJ whole genome shotgun (WGS) entry which is preliminary data.</text>
</comment>
<evidence type="ECO:0000313" key="3">
    <source>
        <dbReference type="Proteomes" id="UP001501447"/>
    </source>
</evidence>
<protein>
    <submittedName>
        <fullName evidence="2">DUF5994 family protein</fullName>
    </submittedName>
</protein>
<dbReference type="EMBL" id="BAAARJ010000005">
    <property type="protein sequence ID" value="GAA2604958.1"/>
    <property type="molecule type" value="Genomic_DNA"/>
</dbReference>
<gene>
    <name evidence="2" type="ORF">GCM10009863_18090</name>
</gene>
<organism evidence="2 3">
    <name type="scientific">Streptomyces axinellae</name>
    <dbReference type="NCBI Taxonomy" id="552788"/>
    <lineage>
        <taxon>Bacteria</taxon>
        <taxon>Bacillati</taxon>
        <taxon>Actinomycetota</taxon>
        <taxon>Actinomycetes</taxon>
        <taxon>Kitasatosporales</taxon>
        <taxon>Streptomycetaceae</taxon>
        <taxon>Streptomyces</taxon>
    </lineage>
</organism>
<evidence type="ECO:0000256" key="1">
    <source>
        <dbReference type="SAM" id="MobiDB-lite"/>
    </source>
</evidence>
<dbReference type="RefSeq" id="WP_344563992.1">
    <property type="nucleotide sequence ID" value="NZ_BAAARJ010000005.1"/>
</dbReference>
<feature type="region of interest" description="Disordered" evidence="1">
    <location>
        <begin position="147"/>
        <end position="198"/>
    </location>
</feature>
<sequence>MPVIAERTPPDALGAGLPPVRLSLKPQGPQSGLLDGAWWPRSRDLAAELPALIAVLDPVWGHMTRVTVNPARWAGVPAEVTVAGRVVSIGPFTDDQDPETLLLRQSGVRRRDLLVVPPRLGQAAAARLMAAATDPQNVRTATELLAEDPGHGEPAAGQVPAESVKPVESVKPAESAEPVEPTDMWEDEGGFVPGVGPS</sequence>
<keyword evidence="3" id="KW-1185">Reference proteome</keyword>